<dbReference type="Gene3D" id="2.30.30.40">
    <property type="entry name" value="SH3 Domains"/>
    <property type="match status" value="1"/>
</dbReference>
<dbReference type="SUPFAM" id="SSF50044">
    <property type="entry name" value="SH3-domain"/>
    <property type="match status" value="1"/>
</dbReference>
<evidence type="ECO:0000313" key="5">
    <source>
        <dbReference type="EMBL" id="KAJ7033928.1"/>
    </source>
</evidence>
<dbReference type="SUPFAM" id="SSF48452">
    <property type="entry name" value="TPR-like"/>
    <property type="match status" value="1"/>
</dbReference>
<dbReference type="Proteomes" id="UP001218188">
    <property type="component" value="Unassembled WGS sequence"/>
</dbReference>
<dbReference type="PROSITE" id="PS50002">
    <property type="entry name" value="SH3"/>
    <property type="match status" value="1"/>
</dbReference>
<organism evidence="5 6">
    <name type="scientific">Mycena alexandri</name>
    <dbReference type="NCBI Taxonomy" id="1745969"/>
    <lineage>
        <taxon>Eukaryota</taxon>
        <taxon>Fungi</taxon>
        <taxon>Dikarya</taxon>
        <taxon>Basidiomycota</taxon>
        <taxon>Agaricomycotina</taxon>
        <taxon>Agaricomycetes</taxon>
        <taxon>Agaricomycetidae</taxon>
        <taxon>Agaricales</taxon>
        <taxon>Marasmiineae</taxon>
        <taxon>Mycenaceae</taxon>
        <taxon>Mycena</taxon>
    </lineage>
</organism>
<keyword evidence="6" id="KW-1185">Reference proteome</keyword>
<proteinExistence type="predicted"/>
<protein>
    <recommendedName>
        <fullName evidence="4">SH3 domain-containing protein</fullName>
    </recommendedName>
</protein>
<accession>A0AAD6SU91</accession>
<dbReference type="AlphaFoldDB" id="A0AAD6SU91"/>
<dbReference type="CDD" id="cd00174">
    <property type="entry name" value="SH3"/>
    <property type="match status" value="1"/>
</dbReference>
<dbReference type="InterPro" id="IPR036028">
    <property type="entry name" value="SH3-like_dom_sf"/>
</dbReference>
<reference evidence="5" key="1">
    <citation type="submission" date="2023-03" db="EMBL/GenBank/DDBJ databases">
        <title>Massive genome expansion in bonnet fungi (Mycena s.s.) driven by repeated elements and novel gene families across ecological guilds.</title>
        <authorList>
            <consortium name="Lawrence Berkeley National Laboratory"/>
            <person name="Harder C.B."/>
            <person name="Miyauchi S."/>
            <person name="Viragh M."/>
            <person name="Kuo A."/>
            <person name="Thoen E."/>
            <person name="Andreopoulos B."/>
            <person name="Lu D."/>
            <person name="Skrede I."/>
            <person name="Drula E."/>
            <person name="Henrissat B."/>
            <person name="Morin E."/>
            <person name="Kohler A."/>
            <person name="Barry K."/>
            <person name="LaButti K."/>
            <person name="Morin E."/>
            <person name="Salamov A."/>
            <person name="Lipzen A."/>
            <person name="Mereny Z."/>
            <person name="Hegedus B."/>
            <person name="Baldrian P."/>
            <person name="Stursova M."/>
            <person name="Weitz H."/>
            <person name="Taylor A."/>
            <person name="Grigoriev I.V."/>
            <person name="Nagy L.G."/>
            <person name="Martin F."/>
            <person name="Kauserud H."/>
        </authorList>
    </citation>
    <scope>NUCLEOTIDE SEQUENCE</scope>
    <source>
        <strain evidence="5">CBHHK200</strain>
    </source>
</reference>
<evidence type="ECO:0000256" key="1">
    <source>
        <dbReference type="ARBA" id="ARBA00022443"/>
    </source>
</evidence>
<feature type="domain" description="SH3" evidence="4">
    <location>
        <begin position="691"/>
        <end position="734"/>
    </location>
</feature>
<evidence type="ECO:0000259" key="4">
    <source>
        <dbReference type="PROSITE" id="PS50002"/>
    </source>
</evidence>
<dbReference type="Pfam" id="PF00018">
    <property type="entry name" value="SH3_1"/>
    <property type="match status" value="1"/>
</dbReference>
<keyword evidence="1 2" id="KW-0728">SH3 domain</keyword>
<dbReference type="InterPro" id="IPR011990">
    <property type="entry name" value="TPR-like_helical_dom_sf"/>
</dbReference>
<evidence type="ECO:0000256" key="3">
    <source>
        <dbReference type="SAM" id="MobiDB-lite"/>
    </source>
</evidence>
<dbReference type="EMBL" id="JARJCM010000061">
    <property type="protein sequence ID" value="KAJ7033928.1"/>
    <property type="molecule type" value="Genomic_DNA"/>
</dbReference>
<feature type="region of interest" description="Disordered" evidence="3">
    <location>
        <begin position="660"/>
        <end position="683"/>
    </location>
</feature>
<evidence type="ECO:0000313" key="6">
    <source>
        <dbReference type="Proteomes" id="UP001218188"/>
    </source>
</evidence>
<dbReference type="Gene3D" id="1.25.40.10">
    <property type="entry name" value="Tetratricopeptide repeat domain"/>
    <property type="match status" value="1"/>
</dbReference>
<gene>
    <name evidence="5" type="ORF">C8F04DRAFT_1234576</name>
</gene>
<name>A0AAD6SU91_9AGAR</name>
<dbReference type="InterPro" id="IPR001452">
    <property type="entry name" value="SH3_domain"/>
</dbReference>
<comment type="caution">
    <text evidence="5">The sequence shown here is derived from an EMBL/GenBank/DDBJ whole genome shotgun (WGS) entry which is preliminary data.</text>
</comment>
<feature type="compositionally biased region" description="Polar residues" evidence="3">
    <location>
        <begin position="660"/>
        <end position="676"/>
    </location>
</feature>
<evidence type="ECO:0000256" key="2">
    <source>
        <dbReference type="PROSITE-ProRule" id="PRU00192"/>
    </source>
</evidence>
<sequence length="734" mass="80967">MDSPHAQYLATWAVAANTACFSLAPLYSLVAKHPMEAIGLAASIIALLELGKNLRKVAVTLVGRLPGTDNITSAIICDLQAIQDCLGTNAAEITRENGKELRDACSELELALASCLKKCLASHTGVDNKKKRFRALLRGQTTADVLQNLQHIESAVIDLRRRFSMKGLMRIELAITQASALNEQFRTEVNQRLDFIEEHLTQRISKAEADPDYADSLVGITRMSGTTMQSSLERASKDLQKSSSVIEAQYLRVKIQTLQDALRQHSPAPTSTDEIDMGNLCGTTHQYAVNDPVDQIEDVISQSIALLRALRSPDKAQIPFHRTVAGLEDLCKQMLDLGMYEDARQTYVQIVRMYRTSIQDDAPPSETDAQLARAIIGLCAALSRLGHAKDALEHIEEAVAIFRYLSEHNTTYKAGLSVALNNMANYSRDADAIFPALGIINEAIALREELALCTPELYKPDLAASLLNASTCHAKVPYLHHQALQLAERAVHIARELTRDNPGLFSPHLGAALHNRANRRLALWKNILAYDDIKEAVEMRRMLAAARPDVYGGGLIRSLTVAKTLARQCQDVSAEMVFQDELQRLCKHSPDYNDIPINPAPQISSPPHIGQRYRARIQYQGSGTIATPYMLATANTCIDQIISPGNFAVRRYVSKQGTRNMAWPASSSEQKTSISPKLNGEAQGQTAGGSMILFYVRALYDYEATMDDEFDFQAGDIIAVTARPDDGWWSEVLL</sequence>